<gene>
    <name evidence="2" type="ORF">GCM10010328_23170</name>
</gene>
<feature type="compositionally biased region" description="Pro residues" evidence="1">
    <location>
        <begin position="187"/>
        <end position="200"/>
    </location>
</feature>
<dbReference type="Proteomes" id="UP000624183">
    <property type="component" value="Unassembled WGS sequence"/>
</dbReference>
<protein>
    <submittedName>
        <fullName evidence="2">Uncharacterized protein</fullName>
    </submittedName>
</protein>
<evidence type="ECO:0000313" key="3">
    <source>
        <dbReference type="Proteomes" id="UP000624183"/>
    </source>
</evidence>
<dbReference type="EMBL" id="BMUW01000003">
    <property type="protein sequence ID" value="GGZ48028.1"/>
    <property type="molecule type" value="Genomic_DNA"/>
</dbReference>
<accession>A0ABQ3BNI9</accession>
<feature type="region of interest" description="Disordered" evidence="1">
    <location>
        <begin position="179"/>
        <end position="250"/>
    </location>
</feature>
<evidence type="ECO:0000256" key="1">
    <source>
        <dbReference type="SAM" id="MobiDB-lite"/>
    </source>
</evidence>
<name>A0ABQ3BNI9_9ACTN</name>
<proteinExistence type="predicted"/>
<keyword evidence="3" id="KW-1185">Reference proteome</keyword>
<reference evidence="3" key="1">
    <citation type="journal article" date="2019" name="Int. J. Syst. Evol. Microbiol.">
        <title>The Global Catalogue of Microorganisms (GCM) 10K type strain sequencing project: providing services to taxonomists for standard genome sequencing and annotation.</title>
        <authorList>
            <consortium name="The Broad Institute Genomics Platform"/>
            <consortium name="The Broad Institute Genome Sequencing Center for Infectious Disease"/>
            <person name="Wu L."/>
            <person name="Ma J."/>
        </authorList>
    </citation>
    <scope>NUCLEOTIDE SEQUENCE [LARGE SCALE GENOMIC DNA]</scope>
    <source>
        <strain evidence="3">JCM 4602</strain>
    </source>
</reference>
<organism evidence="2 3">
    <name type="scientific">Streptomyces rubiginosohelvolus</name>
    <dbReference type="NCBI Taxonomy" id="67362"/>
    <lineage>
        <taxon>Bacteria</taxon>
        <taxon>Bacillati</taxon>
        <taxon>Actinomycetota</taxon>
        <taxon>Actinomycetes</taxon>
        <taxon>Kitasatosporales</taxon>
        <taxon>Streptomycetaceae</taxon>
        <taxon>Streptomyces</taxon>
    </lineage>
</organism>
<evidence type="ECO:0000313" key="2">
    <source>
        <dbReference type="EMBL" id="GGZ48028.1"/>
    </source>
</evidence>
<sequence length="250" mass="27692">MSASVVVVRGPRVEAVAGGARAKRSGHGQSTPAPGPPGDYFGFVVQQVLLLLVRLTGPRAEAEVDGCRVWSFSTLIWVPPEYGWGRGWGWSPPDRRWWRSGRTRRCGSARTTRDQFGCVVQQELLLLVRLTGPRFAAEVDGCRVWSFSTLMGLLLGVRVRWACCPGGRRSRVNPLRDRTTWELRPRNPVPPTPTRPPLPHPRMWVPTTHPPARRAGAPPRLSTLGAMDTPDYADAFTLTGHPRTGHSPEE</sequence>
<comment type="caution">
    <text evidence="2">The sequence shown here is derived from an EMBL/GenBank/DDBJ whole genome shotgun (WGS) entry which is preliminary data.</text>
</comment>